<keyword evidence="1" id="KW-0812">Transmembrane</keyword>
<dbReference type="EMBL" id="RCZG01000006">
    <property type="protein sequence ID" value="TPG33030.1"/>
    <property type="molecule type" value="Genomic_DNA"/>
</dbReference>
<dbReference type="Proteomes" id="UP000320095">
    <property type="component" value="Unassembled WGS sequence"/>
</dbReference>
<proteinExistence type="predicted"/>
<accession>A0A502E989</accession>
<keyword evidence="1" id="KW-0472">Membrane</keyword>
<dbReference type="Pfam" id="PF19803">
    <property type="entry name" value="DUF6286"/>
    <property type="match status" value="1"/>
</dbReference>
<evidence type="ECO:0000313" key="4">
    <source>
        <dbReference type="Proteomes" id="UP000320095"/>
    </source>
</evidence>
<feature type="transmembrane region" description="Helical" evidence="1">
    <location>
        <begin position="34"/>
        <end position="53"/>
    </location>
</feature>
<organism evidence="3 4">
    <name type="scientific">Mycolicibacterium hodleri</name>
    <dbReference type="NCBI Taxonomy" id="49897"/>
    <lineage>
        <taxon>Bacteria</taxon>
        <taxon>Bacillati</taxon>
        <taxon>Actinomycetota</taxon>
        <taxon>Actinomycetes</taxon>
        <taxon>Mycobacteriales</taxon>
        <taxon>Mycobacteriaceae</taxon>
        <taxon>Mycolicibacterium</taxon>
    </lineage>
</organism>
<sequence>MTVNHDCETPGGDARVGTSVSPAAGRAPVAAPTAGYVGALVALLLLAVGAMALRDAAVDWGWLRGAPWITTAISGLDGLTHQVWMLPAGVVAVLLGLWSITAGLRPRRRTALAVSARTSVWIPRADLARLATAAADTVPGVLSAKASASLRTVSVTAVVTTGGDAALDAAINAAVTEALNGFIVDTPRIKVRTRTGED</sequence>
<evidence type="ECO:0000259" key="2">
    <source>
        <dbReference type="Pfam" id="PF19803"/>
    </source>
</evidence>
<evidence type="ECO:0000313" key="3">
    <source>
        <dbReference type="EMBL" id="TPG33030.1"/>
    </source>
</evidence>
<keyword evidence="4" id="KW-1185">Reference proteome</keyword>
<feature type="transmembrane region" description="Helical" evidence="1">
    <location>
        <begin position="84"/>
        <end position="104"/>
    </location>
</feature>
<dbReference type="OrthoDB" id="5197468at2"/>
<name>A0A502E989_9MYCO</name>
<dbReference type="AlphaFoldDB" id="A0A502E989"/>
<dbReference type="RefSeq" id="WP_140693056.1">
    <property type="nucleotide sequence ID" value="NZ_RCZG01000006.1"/>
</dbReference>
<dbReference type="InterPro" id="IPR046253">
    <property type="entry name" value="DUF6286"/>
</dbReference>
<comment type="caution">
    <text evidence="3">The sequence shown here is derived from an EMBL/GenBank/DDBJ whole genome shotgun (WGS) entry which is preliminary data.</text>
</comment>
<protein>
    <recommendedName>
        <fullName evidence="2">DUF6286 domain-containing protein</fullName>
    </recommendedName>
</protein>
<gene>
    <name evidence="3" type="ORF">EAH80_16620</name>
</gene>
<feature type="domain" description="DUF6286" evidence="2">
    <location>
        <begin position="94"/>
        <end position="194"/>
    </location>
</feature>
<keyword evidence="1" id="KW-1133">Transmembrane helix</keyword>
<evidence type="ECO:0000256" key="1">
    <source>
        <dbReference type="SAM" id="Phobius"/>
    </source>
</evidence>
<reference evidence="3 4" key="1">
    <citation type="journal article" date="2019" name="Environ. Microbiol.">
        <title>Species interactions and distinct microbial communities in high Arctic permafrost affected cryosols are associated with the CH4 and CO2 gas fluxes.</title>
        <authorList>
            <person name="Altshuler I."/>
            <person name="Hamel J."/>
            <person name="Turney S."/>
            <person name="Magnuson E."/>
            <person name="Levesque R."/>
            <person name="Greer C."/>
            <person name="Whyte L.G."/>
        </authorList>
    </citation>
    <scope>NUCLEOTIDE SEQUENCE [LARGE SCALE GENOMIC DNA]</scope>
    <source>
        <strain evidence="3 4">S5.20</strain>
    </source>
</reference>